<keyword evidence="3" id="KW-0238">DNA-binding</keyword>
<keyword evidence="4" id="KW-0804">Transcription</keyword>
<evidence type="ECO:0000313" key="6">
    <source>
        <dbReference type="EMBL" id="KAL0338790.1"/>
    </source>
</evidence>
<dbReference type="GO" id="GO:0003677">
    <property type="term" value="F:DNA binding"/>
    <property type="evidence" value="ECO:0007669"/>
    <property type="project" value="UniProtKB-KW"/>
</dbReference>
<organism evidence="6">
    <name type="scientific">Sesamum angustifolium</name>
    <dbReference type="NCBI Taxonomy" id="2727405"/>
    <lineage>
        <taxon>Eukaryota</taxon>
        <taxon>Viridiplantae</taxon>
        <taxon>Streptophyta</taxon>
        <taxon>Embryophyta</taxon>
        <taxon>Tracheophyta</taxon>
        <taxon>Spermatophyta</taxon>
        <taxon>Magnoliopsida</taxon>
        <taxon>eudicotyledons</taxon>
        <taxon>Gunneridae</taxon>
        <taxon>Pentapetalae</taxon>
        <taxon>asterids</taxon>
        <taxon>lamiids</taxon>
        <taxon>Lamiales</taxon>
        <taxon>Pedaliaceae</taxon>
        <taxon>Sesamum</taxon>
    </lineage>
</organism>
<name>A0AAW2N4U4_9LAMI</name>
<reference evidence="6" key="1">
    <citation type="submission" date="2020-06" db="EMBL/GenBank/DDBJ databases">
        <authorList>
            <person name="Li T."/>
            <person name="Hu X."/>
            <person name="Zhang T."/>
            <person name="Song X."/>
            <person name="Zhang H."/>
            <person name="Dai N."/>
            <person name="Sheng W."/>
            <person name="Hou X."/>
            <person name="Wei L."/>
        </authorList>
    </citation>
    <scope>NUCLEOTIDE SEQUENCE</scope>
    <source>
        <strain evidence="6">G01</strain>
        <tissue evidence="6">Leaf</tissue>
    </source>
</reference>
<accession>A0AAW2N4U4</accession>
<dbReference type="EMBL" id="JACGWK010000008">
    <property type="protein sequence ID" value="KAL0338790.1"/>
    <property type="molecule type" value="Genomic_DNA"/>
</dbReference>
<dbReference type="GO" id="GO:0005634">
    <property type="term" value="C:nucleus"/>
    <property type="evidence" value="ECO:0007669"/>
    <property type="project" value="UniProtKB-SubCell"/>
</dbReference>
<evidence type="ECO:0000256" key="4">
    <source>
        <dbReference type="ARBA" id="ARBA00023163"/>
    </source>
</evidence>
<proteinExistence type="predicted"/>
<comment type="subcellular location">
    <subcellularLocation>
        <location evidence="1">Nucleus</location>
    </subcellularLocation>
</comment>
<protein>
    <submittedName>
        <fullName evidence="6">Methyl-CpG-binding domain-containing protein 2</fullName>
    </submittedName>
</protein>
<dbReference type="SUPFAM" id="SSF54171">
    <property type="entry name" value="DNA-binding domain"/>
    <property type="match status" value="1"/>
</dbReference>
<dbReference type="AlphaFoldDB" id="A0AAW2N4U4"/>
<evidence type="ECO:0000256" key="1">
    <source>
        <dbReference type="ARBA" id="ARBA00004123"/>
    </source>
</evidence>
<keyword evidence="2" id="KW-0805">Transcription regulation</keyword>
<evidence type="ECO:0000256" key="2">
    <source>
        <dbReference type="ARBA" id="ARBA00023015"/>
    </source>
</evidence>
<gene>
    <name evidence="6" type="ORF">Sangu_1401100</name>
</gene>
<sequence length="121" mass="13380">MVEIQRYINEHPEYIEQGVSLSQFSFQIPRPLQENYVRKRPARATPPNDADDLGMHRYLPPSEGHAILGCGVGNGFSSDFGSAWFSFGEFPEISCGNTFGGCELCLVIFLEETFSSGLVVA</sequence>
<comment type="caution">
    <text evidence="6">The sequence shown here is derived from an EMBL/GenBank/DDBJ whole genome shotgun (WGS) entry which is preliminary data.</text>
</comment>
<evidence type="ECO:0000256" key="3">
    <source>
        <dbReference type="ARBA" id="ARBA00023125"/>
    </source>
</evidence>
<reference evidence="6" key="2">
    <citation type="journal article" date="2024" name="Plant">
        <title>Genomic evolution and insights into agronomic trait innovations of Sesamum species.</title>
        <authorList>
            <person name="Miao H."/>
            <person name="Wang L."/>
            <person name="Qu L."/>
            <person name="Liu H."/>
            <person name="Sun Y."/>
            <person name="Le M."/>
            <person name="Wang Q."/>
            <person name="Wei S."/>
            <person name="Zheng Y."/>
            <person name="Lin W."/>
            <person name="Duan Y."/>
            <person name="Cao H."/>
            <person name="Xiong S."/>
            <person name="Wang X."/>
            <person name="Wei L."/>
            <person name="Li C."/>
            <person name="Ma Q."/>
            <person name="Ju M."/>
            <person name="Zhao R."/>
            <person name="Li G."/>
            <person name="Mu C."/>
            <person name="Tian Q."/>
            <person name="Mei H."/>
            <person name="Zhang T."/>
            <person name="Gao T."/>
            <person name="Zhang H."/>
        </authorList>
    </citation>
    <scope>NUCLEOTIDE SEQUENCE</scope>
    <source>
        <strain evidence="6">G01</strain>
    </source>
</reference>
<dbReference type="InterPro" id="IPR016177">
    <property type="entry name" value="DNA-bd_dom_sf"/>
</dbReference>
<evidence type="ECO:0000256" key="5">
    <source>
        <dbReference type="ARBA" id="ARBA00023242"/>
    </source>
</evidence>
<keyword evidence="5" id="KW-0539">Nucleus</keyword>